<dbReference type="EMBL" id="MFJF01000010">
    <property type="protein sequence ID" value="OGG07202.1"/>
    <property type="molecule type" value="Genomic_DNA"/>
</dbReference>
<dbReference type="Pfam" id="PF05973">
    <property type="entry name" value="Gp49"/>
    <property type="match status" value="1"/>
</dbReference>
<organism evidence="1 2">
    <name type="scientific">Candidatus Gottesmanbacteria bacterium RIFCSPHIGHO2_01_FULL_40_15</name>
    <dbReference type="NCBI Taxonomy" id="1798376"/>
    <lineage>
        <taxon>Bacteria</taxon>
        <taxon>Candidatus Gottesmaniibacteriota</taxon>
    </lineage>
</organism>
<dbReference type="InterPro" id="IPR009241">
    <property type="entry name" value="HigB-like"/>
</dbReference>
<comment type="caution">
    <text evidence="1">The sequence shown here is derived from an EMBL/GenBank/DDBJ whole genome shotgun (WGS) entry which is preliminary data.</text>
</comment>
<protein>
    <recommendedName>
        <fullName evidence="3">Addiction module toxin RelE</fullName>
    </recommendedName>
</protein>
<evidence type="ECO:0000313" key="1">
    <source>
        <dbReference type="EMBL" id="OGG07202.1"/>
    </source>
</evidence>
<reference evidence="1 2" key="1">
    <citation type="journal article" date="2016" name="Nat. Commun.">
        <title>Thousands of microbial genomes shed light on interconnected biogeochemical processes in an aquifer system.</title>
        <authorList>
            <person name="Anantharaman K."/>
            <person name="Brown C.T."/>
            <person name="Hug L.A."/>
            <person name="Sharon I."/>
            <person name="Castelle C.J."/>
            <person name="Probst A.J."/>
            <person name="Thomas B.C."/>
            <person name="Singh A."/>
            <person name="Wilkins M.J."/>
            <person name="Karaoz U."/>
            <person name="Brodie E.L."/>
            <person name="Williams K.H."/>
            <person name="Hubbard S.S."/>
            <person name="Banfield J.F."/>
        </authorList>
    </citation>
    <scope>NUCLEOTIDE SEQUENCE [LARGE SCALE GENOMIC DNA]</scope>
</reference>
<name>A0A1F5Z4Z9_9BACT</name>
<gene>
    <name evidence="1" type="ORF">A2777_04980</name>
</gene>
<proteinExistence type="predicted"/>
<dbReference type="AlphaFoldDB" id="A0A1F5Z4Z9"/>
<sequence length="115" mass="13474">MDTLRWKIVTYETIRGDKPIDEFFKKQQSSTKAKIVHNIRLLQQYGNQLTLPHAKMLGSGLFELRIRGREEIRIFFCFAGSNTIHLLHAFKKKTSKTPQRELDLAIERMKSLTII</sequence>
<evidence type="ECO:0008006" key="3">
    <source>
        <dbReference type="Google" id="ProtNLM"/>
    </source>
</evidence>
<evidence type="ECO:0000313" key="2">
    <source>
        <dbReference type="Proteomes" id="UP000177354"/>
    </source>
</evidence>
<accession>A0A1F5Z4Z9</accession>
<dbReference type="Proteomes" id="UP000177354">
    <property type="component" value="Unassembled WGS sequence"/>
</dbReference>